<protein>
    <recommendedName>
        <fullName evidence="3">beta-lactamase</fullName>
        <ecNumber evidence="3">3.5.2.6</ecNumber>
    </recommendedName>
</protein>
<dbReference type="RefSeq" id="WP_194449159.1">
    <property type="nucleotide sequence ID" value="NZ_CP063849.1"/>
</dbReference>
<reference evidence="6 7" key="1">
    <citation type="submission" date="2020-10" db="EMBL/GenBank/DDBJ databases">
        <title>Complete genome sequence of Paludibaculum fermentans P105T, a facultatively anaerobic acidobacterium capable of dissimilatory Fe(III) reduction.</title>
        <authorList>
            <person name="Dedysh S.N."/>
            <person name="Beletsky A.V."/>
            <person name="Kulichevskaya I.S."/>
            <person name="Mardanov A.V."/>
            <person name="Ravin N.V."/>
        </authorList>
    </citation>
    <scope>NUCLEOTIDE SEQUENCE [LARGE SCALE GENOMIC DNA]</scope>
    <source>
        <strain evidence="6 7">P105</strain>
    </source>
</reference>
<organism evidence="6 7">
    <name type="scientific">Paludibaculum fermentans</name>
    <dbReference type="NCBI Taxonomy" id="1473598"/>
    <lineage>
        <taxon>Bacteria</taxon>
        <taxon>Pseudomonadati</taxon>
        <taxon>Acidobacteriota</taxon>
        <taxon>Terriglobia</taxon>
        <taxon>Bryobacterales</taxon>
        <taxon>Bryobacteraceae</taxon>
        <taxon>Paludibaculum</taxon>
    </lineage>
</organism>
<keyword evidence="6" id="KW-0378">Hydrolase</keyword>
<evidence type="ECO:0000256" key="4">
    <source>
        <dbReference type="SAM" id="SignalP"/>
    </source>
</evidence>
<evidence type="ECO:0000256" key="2">
    <source>
        <dbReference type="ARBA" id="ARBA00009009"/>
    </source>
</evidence>
<name>A0A7S7SKX1_PALFE</name>
<feature type="chain" id="PRO_5032368266" description="beta-lactamase" evidence="4">
    <location>
        <begin position="19"/>
        <end position="296"/>
    </location>
</feature>
<dbReference type="GO" id="GO:0046677">
    <property type="term" value="P:response to antibiotic"/>
    <property type="evidence" value="ECO:0007669"/>
    <property type="project" value="InterPro"/>
</dbReference>
<dbReference type="PRINTS" id="PR00118">
    <property type="entry name" value="BLACTAMASEA"/>
</dbReference>
<dbReference type="Pfam" id="PF13354">
    <property type="entry name" value="Beta-lactamase2"/>
    <property type="match status" value="1"/>
</dbReference>
<dbReference type="GO" id="GO:0030655">
    <property type="term" value="P:beta-lactam antibiotic catabolic process"/>
    <property type="evidence" value="ECO:0007669"/>
    <property type="project" value="InterPro"/>
</dbReference>
<feature type="signal peptide" evidence="4">
    <location>
        <begin position="1"/>
        <end position="18"/>
    </location>
</feature>
<comment type="catalytic activity">
    <reaction evidence="1">
        <text>a beta-lactam + H2O = a substituted beta-amino acid</text>
        <dbReference type="Rhea" id="RHEA:20401"/>
        <dbReference type="ChEBI" id="CHEBI:15377"/>
        <dbReference type="ChEBI" id="CHEBI:35627"/>
        <dbReference type="ChEBI" id="CHEBI:140347"/>
        <dbReference type="EC" id="3.5.2.6"/>
    </reaction>
</comment>
<feature type="domain" description="Beta-lactamase class A catalytic" evidence="5">
    <location>
        <begin position="44"/>
        <end position="256"/>
    </location>
</feature>
<sequence>MKLLAACYLLCLTVAAQTEPPALLEKKTLSKLETIDAAFDGVLGVTAIDLKSGRTFSLHGDLLTTQASLIKIPILVTAFHAIQAGALSLDRKYTMTSKDAVGGSGTLDARLAQGPVELTLMDLLTLMIRDSDNTATNRVISLVTIQRVNALMLQLGLPNTRLRRIMMDAESARKDAENTSTPLEMARLVELIYRNKVATPAACAQMVDLLKLVKADFRAALPSSVAIASKVGEVPGVHTEAGIVYLEGRPYILSVMASLAAGAANPIRDVAEVVHAHFVRLANSNRYGHRVSDPLF</sequence>
<dbReference type="InterPro" id="IPR045155">
    <property type="entry name" value="Beta-lactam_cat"/>
</dbReference>
<dbReference type="PANTHER" id="PTHR35333:SF3">
    <property type="entry name" value="BETA-LACTAMASE-TYPE TRANSPEPTIDASE FOLD CONTAINING PROTEIN"/>
    <property type="match status" value="1"/>
</dbReference>
<dbReference type="Gene3D" id="3.40.710.10">
    <property type="entry name" value="DD-peptidase/beta-lactamase superfamily"/>
    <property type="match status" value="1"/>
</dbReference>
<keyword evidence="4" id="KW-0732">Signal</keyword>
<evidence type="ECO:0000256" key="3">
    <source>
        <dbReference type="ARBA" id="ARBA00012865"/>
    </source>
</evidence>
<evidence type="ECO:0000259" key="5">
    <source>
        <dbReference type="Pfam" id="PF13354"/>
    </source>
</evidence>
<dbReference type="InterPro" id="IPR000871">
    <property type="entry name" value="Beta-lactam_class-A"/>
</dbReference>
<keyword evidence="7" id="KW-1185">Reference proteome</keyword>
<comment type="similarity">
    <text evidence="2">Belongs to the class-A beta-lactamase family.</text>
</comment>
<dbReference type="EMBL" id="CP063849">
    <property type="protein sequence ID" value="QOY87490.1"/>
    <property type="molecule type" value="Genomic_DNA"/>
</dbReference>
<proteinExistence type="inferred from homology"/>
<evidence type="ECO:0000313" key="7">
    <source>
        <dbReference type="Proteomes" id="UP000593892"/>
    </source>
</evidence>
<evidence type="ECO:0000313" key="6">
    <source>
        <dbReference type="EMBL" id="QOY87490.1"/>
    </source>
</evidence>
<dbReference type="Proteomes" id="UP000593892">
    <property type="component" value="Chromosome"/>
</dbReference>
<dbReference type="KEGG" id="pfer:IRI77_32840"/>
<dbReference type="AlphaFoldDB" id="A0A7S7SKX1"/>
<dbReference type="SUPFAM" id="SSF56601">
    <property type="entry name" value="beta-lactamase/transpeptidase-like"/>
    <property type="match status" value="1"/>
</dbReference>
<evidence type="ECO:0000256" key="1">
    <source>
        <dbReference type="ARBA" id="ARBA00001526"/>
    </source>
</evidence>
<dbReference type="InterPro" id="IPR012338">
    <property type="entry name" value="Beta-lactam/transpept-like"/>
</dbReference>
<dbReference type="GO" id="GO:0008800">
    <property type="term" value="F:beta-lactamase activity"/>
    <property type="evidence" value="ECO:0007669"/>
    <property type="project" value="UniProtKB-EC"/>
</dbReference>
<dbReference type="PANTHER" id="PTHR35333">
    <property type="entry name" value="BETA-LACTAMASE"/>
    <property type="match status" value="1"/>
</dbReference>
<accession>A0A7S7SKX1</accession>
<dbReference type="EC" id="3.5.2.6" evidence="3"/>
<gene>
    <name evidence="6" type="ORF">IRI77_32840</name>
</gene>